<gene>
    <name evidence="3" type="ORF">FIV39_29120</name>
    <name evidence="2" type="ORF">SAMN04490186_2888</name>
</gene>
<dbReference type="InterPro" id="IPR021005">
    <property type="entry name" value="Znf_CGNR"/>
</dbReference>
<evidence type="ECO:0000313" key="5">
    <source>
        <dbReference type="Proteomes" id="UP000317267"/>
    </source>
</evidence>
<proteinExistence type="predicted"/>
<feature type="domain" description="Zinc finger CGNR" evidence="1">
    <location>
        <begin position="169"/>
        <end position="207"/>
    </location>
</feature>
<accession>A0A1H1FKM2</accession>
<keyword evidence="4" id="KW-1185">Reference proteome</keyword>
<evidence type="ECO:0000313" key="2">
    <source>
        <dbReference type="EMBL" id="SDR00996.1"/>
    </source>
</evidence>
<organism evidence="3 5">
    <name type="scientific">Pseudomonas grimontii</name>
    <dbReference type="NCBI Taxonomy" id="129847"/>
    <lineage>
        <taxon>Bacteria</taxon>
        <taxon>Pseudomonadati</taxon>
        <taxon>Pseudomonadota</taxon>
        <taxon>Gammaproteobacteria</taxon>
        <taxon>Pseudomonadales</taxon>
        <taxon>Pseudomonadaceae</taxon>
        <taxon>Pseudomonas</taxon>
    </lineage>
</organism>
<dbReference type="InterPro" id="IPR010852">
    <property type="entry name" value="ABATE"/>
</dbReference>
<dbReference type="Pfam" id="PF11706">
    <property type="entry name" value="zf-CGNR"/>
    <property type="match status" value="1"/>
</dbReference>
<evidence type="ECO:0000313" key="4">
    <source>
        <dbReference type="Proteomes" id="UP000198740"/>
    </source>
</evidence>
<reference evidence="3 5" key="2">
    <citation type="submission" date="2019-06" db="EMBL/GenBank/DDBJ databases">
        <title>Pseudomonas bimorpha sp. nov. isolated from bovine raw milk and skim milk concentrate.</title>
        <authorList>
            <person name="Hofmann K."/>
            <person name="Huptas C."/>
            <person name="Doll E."/>
            <person name="Scherer S."/>
            <person name="Wenning M."/>
        </authorList>
    </citation>
    <scope>NUCLEOTIDE SEQUENCE [LARGE SCALE GENOMIC DNA]</scope>
    <source>
        <strain evidence="3 5">DSM 17515</strain>
    </source>
</reference>
<dbReference type="RefSeq" id="WP_090402095.1">
    <property type="nucleotide sequence ID" value="NZ_FNKM01000002.1"/>
</dbReference>
<comment type="caution">
    <text evidence="3">The sequence shown here is derived from an EMBL/GenBank/DDBJ whole genome shotgun (WGS) entry which is preliminary data.</text>
</comment>
<dbReference type="Proteomes" id="UP000198740">
    <property type="component" value="Unassembled WGS sequence"/>
</dbReference>
<dbReference type="SUPFAM" id="SSF160904">
    <property type="entry name" value="Jann2411-like"/>
    <property type="match status" value="1"/>
</dbReference>
<dbReference type="PANTHER" id="PTHR35525:SF3">
    <property type="entry name" value="BLL6575 PROTEIN"/>
    <property type="match status" value="1"/>
</dbReference>
<evidence type="ECO:0000259" key="1">
    <source>
        <dbReference type="Pfam" id="PF11706"/>
    </source>
</evidence>
<sequence length="232" mass="26257">MTHFTGTAKSIRLIGGAQVLDFINTTNGRRPGSPLKVMEERLTSFQFFFEWALHASLISAQEFAEYKAMVFESPISYQPDLDAIIAFRECLYAVFYPLSLRQVAADEVLQQINLNFQQGAAWRVLRTVDGTPAWAWKTCTNAQELTAMLIGRLAIEATQLLVSGDLRALKCCTATDCDWIFLDISKNKLRKWCQMSVCGSREKLSRLKTQETRREVHSDGSDLYRLGDVTTL</sequence>
<dbReference type="EMBL" id="FNKM01000002">
    <property type="protein sequence ID" value="SDR00996.1"/>
    <property type="molecule type" value="Genomic_DNA"/>
</dbReference>
<dbReference type="Gene3D" id="1.10.3300.10">
    <property type="entry name" value="Jann2411-like domain"/>
    <property type="match status" value="1"/>
</dbReference>
<dbReference type="Proteomes" id="UP000317267">
    <property type="component" value="Unassembled WGS sequence"/>
</dbReference>
<dbReference type="OrthoDB" id="9808437at2"/>
<dbReference type="Pfam" id="PF07336">
    <property type="entry name" value="ABATE"/>
    <property type="match status" value="1"/>
</dbReference>
<protein>
    <submittedName>
        <fullName evidence="2">Conserved protein containing a Zn-ribbon-like motif, possibly RNA-binding</fullName>
    </submittedName>
</protein>
<dbReference type="PANTHER" id="PTHR35525">
    <property type="entry name" value="BLL6575 PROTEIN"/>
    <property type="match status" value="1"/>
</dbReference>
<dbReference type="InterPro" id="IPR023286">
    <property type="entry name" value="ABATE_dom_sf"/>
</dbReference>
<dbReference type="AlphaFoldDB" id="A0A1H1FKM2"/>
<name>A0A1H1FKM2_9PSED</name>
<evidence type="ECO:0000313" key="3">
    <source>
        <dbReference type="EMBL" id="TWR57518.1"/>
    </source>
</evidence>
<dbReference type="EMBL" id="VFES01000028">
    <property type="protein sequence ID" value="TWR57518.1"/>
    <property type="molecule type" value="Genomic_DNA"/>
</dbReference>
<reference evidence="2 4" key="1">
    <citation type="submission" date="2016-10" db="EMBL/GenBank/DDBJ databases">
        <authorList>
            <person name="Varghese N."/>
            <person name="Submissions S."/>
        </authorList>
    </citation>
    <scope>NUCLEOTIDE SEQUENCE [LARGE SCALE GENOMIC DNA]</scope>
    <source>
        <strain evidence="2 4">BS2976</strain>
    </source>
</reference>